<dbReference type="InterPro" id="IPR000269">
    <property type="entry name" value="Cu_amine_oxidase"/>
</dbReference>
<keyword evidence="3 6" id="KW-0801">TPQ</keyword>
<dbReference type="Pfam" id="PF01179">
    <property type="entry name" value="Cu_amine_oxid"/>
    <property type="match status" value="1"/>
</dbReference>
<dbReference type="InterPro" id="IPR016182">
    <property type="entry name" value="Cu_amine_oxidase_N-reg"/>
</dbReference>
<comment type="cofactor">
    <cofactor evidence="8">
        <name>Cu cation</name>
        <dbReference type="ChEBI" id="CHEBI:23378"/>
    </cofactor>
    <text evidence="8">Contains 1 topaquinone per subunit.</text>
</comment>
<feature type="active site" description="Proton acceptor" evidence="6">
    <location>
        <position position="466"/>
    </location>
</feature>
<evidence type="ECO:0000259" key="10">
    <source>
        <dbReference type="Pfam" id="PF01179"/>
    </source>
</evidence>
<dbReference type="GO" id="GO:0005507">
    <property type="term" value="F:copper ion binding"/>
    <property type="evidence" value="ECO:0007669"/>
    <property type="project" value="InterPro"/>
</dbReference>
<evidence type="ECO:0000256" key="4">
    <source>
        <dbReference type="ARBA" id="ARBA00023002"/>
    </source>
</evidence>
<dbReference type="Gene3D" id="2.70.98.20">
    <property type="entry name" value="Copper amine oxidase, catalytic domain"/>
    <property type="match status" value="1"/>
</dbReference>
<comment type="similarity">
    <text evidence="1 8">Belongs to the copper/topaquinone oxidase family.</text>
</comment>
<dbReference type="InterPro" id="IPR015798">
    <property type="entry name" value="Cu_amine_oxidase_C"/>
</dbReference>
<feature type="domain" description="Copper amine oxidase N2-terminal" evidence="11">
    <location>
        <begin position="153"/>
        <end position="224"/>
    </location>
</feature>
<evidence type="ECO:0000256" key="1">
    <source>
        <dbReference type="ARBA" id="ARBA00007983"/>
    </source>
</evidence>
<keyword evidence="5 8" id="KW-0186">Copper</keyword>
<feature type="domain" description="Copper amine oxidase catalytic" evidence="10">
    <location>
        <begin position="396"/>
        <end position="803"/>
    </location>
</feature>
<evidence type="ECO:0000256" key="9">
    <source>
        <dbReference type="SAM" id="MobiDB-lite"/>
    </source>
</evidence>
<dbReference type="Pfam" id="PF02727">
    <property type="entry name" value="Cu_amine_oxidN2"/>
    <property type="match status" value="1"/>
</dbReference>
<evidence type="ECO:0000259" key="11">
    <source>
        <dbReference type="Pfam" id="PF02727"/>
    </source>
</evidence>
<evidence type="ECO:0000256" key="2">
    <source>
        <dbReference type="ARBA" id="ARBA00022723"/>
    </source>
</evidence>
<sequence>MKYLRLASESGSDFDEERSSVTSDRERTRAHTFAGNNRSQVRSLLNRCSLRTTILFVSLVGNATLITTMLLTDDSRTTGTLLPCDTEMAASEGAMLEAAENKRATVSSKKLPDCETYSPNLESYRASNNKYEDLFEDLSESEISSVFGYLSRQRELGIQPIQVRDASHVYSIELHIPNKTDAIKYMDERGLKPVREARVVIERPGLPVPVSEEYVVGPLPIPRYHYANPRRERSTVPYRFHPTYGIRAAYMELFRKISPELNAIIRESYGATFVKCSQNCLLLLPQRTSSAYSDSTLIVLSAYYATDFTTVNPVGLAFLMKETKKDSQQFELDSMFYGGQLYKSLQEFVNLYKANTITKSRMSYPTPASNQTSNAGTMNLRGRPFPVFPQAGPREFEPDGKRYSVTGQHVQYMEWSFNFRMSASSGPQVWDIRWAGERIVYEISLQEVTVIYAGANPKMFYSHLSDSAFGLGENAVGLVPGVDCPEHATFLPQTLFQTDINGPQTLPNAFCLFEHNTGLPLRRHRSADDNNGRNYGGVVDRVLILRTIIVEYNYDYIFDLVFHLNGAIEIKTHATGYVMSQMYNEGESPFGFRIHENVIGSIHHHLINYKIDLDIQGQANRYETLDFVVDERPWPWYRTGKETFQQISFKHNLKHTERDAVLFYNFSTPKYHIVYNDKVKNKFGTSKAYRIASTGFTKQILSDNSEVLKSRQWSKYQMLVTRRHDVEESSSSIFSMFDGESPYVDIDRYLQNNENIIDQDLVFWVTVGFHHLPHTEDIPNTPTVGADATVSLLPYNYFPECPTVASRDAIRLDLKESHILLQDYETPRRSRCIPKGIYYSDRMFKKSNLFP</sequence>
<proteinExistence type="inferred from homology"/>
<dbReference type="SUPFAM" id="SSF49998">
    <property type="entry name" value="Amine oxidase catalytic domain"/>
    <property type="match status" value="1"/>
</dbReference>
<evidence type="ECO:0000256" key="7">
    <source>
        <dbReference type="PIRSR" id="PIRSR600269-51"/>
    </source>
</evidence>
<feature type="modified residue" description="2',4',5'-topaquinone" evidence="7">
    <location>
        <position position="554"/>
    </location>
</feature>
<dbReference type="SUPFAM" id="SSF54416">
    <property type="entry name" value="Amine oxidase N-terminal region"/>
    <property type="match status" value="2"/>
</dbReference>
<keyword evidence="2 8" id="KW-0479">Metal-binding</keyword>
<dbReference type="EMBL" id="HACG01026463">
    <property type="protein sequence ID" value="CEK73328.1"/>
    <property type="molecule type" value="Transcribed_RNA"/>
</dbReference>
<name>A0A0B6ZXL0_9EUPU</name>
<dbReference type="GO" id="GO:0008131">
    <property type="term" value="F:primary methylamine oxidase activity"/>
    <property type="evidence" value="ECO:0007669"/>
    <property type="project" value="InterPro"/>
</dbReference>
<feature type="active site" description="Schiff-base intermediate with substrate; via topaquinone" evidence="6">
    <location>
        <position position="554"/>
    </location>
</feature>
<evidence type="ECO:0000256" key="5">
    <source>
        <dbReference type="ARBA" id="ARBA00023008"/>
    </source>
</evidence>
<comment type="PTM">
    <text evidence="7 8">Topaquinone (TPQ) is generated by copper-dependent autoxidation of a specific tyrosyl residue.</text>
</comment>
<dbReference type="PROSITE" id="PS01165">
    <property type="entry name" value="COPPER_AMINE_OXID_2"/>
    <property type="match status" value="1"/>
</dbReference>
<protein>
    <recommendedName>
        <fullName evidence="8">Amine oxidase</fullName>
        <ecNumber evidence="8">1.4.3.-</ecNumber>
    </recommendedName>
</protein>
<gene>
    <name evidence="12" type="primary">ORF86257</name>
</gene>
<dbReference type="GO" id="GO:0005886">
    <property type="term" value="C:plasma membrane"/>
    <property type="evidence" value="ECO:0007669"/>
    <property type="project" value="TreeGrafter"/>
</dbReference>
<organism evidence="12">
    <name type="scientific">Arion vulgaris</name>
    <dbReference type="NCBI Taxonomy" id="1028688"/>
    <lineage>
        <taxon>Eukaryota</taxon>
        <taxon>Metazoa</taxon>
        <taxon>Spiralia</taxon>
        <taxon>Lophotrochozoa</taxon>
        <taxon>Mollusca</taxon>
        <taxon>Gastropoda</taxon>
        <taxon>Heterobranchia</taxon>
        <taxon>Euthyneura</taxon>
        <taxon>Panpulmonata</taxon>
        <taxon>Eupulmonata</taxon>
        <taxon>Stylommatophora</taxon>
        <taxon>Helicina</taxon>
        <taxon>Arionoidea</taxon>
        <taxon>Arionidae</taxon>
        <taxon>Arion</taxon>
    </lineage>
</organism>
<dbReference type="PRINTS" id="PR00766">
    <property type="entry name" value="CUDAOXIDASE"/>
</dbReference>
<dbReference type="Gene3D" id="3.10.450.40">
    <property type="match status" value="2"/>
</dbReference>
<dbReference type="InterPro" id="IPR036460">
    <property type="entry name" value="Cu_amine_oxidase_C_sf"/>
</dbReference>
<dbReference type="AlphaFoldDB" id="A0A0B6ZXL0"/>
<dbReference type="InterPro" id="IPR049947">
    <property type="entry name" value="Cu_Am_Ox_Cu-bd"/>
</dbReference>
<dbReference type="GO" id="GO:0048038">
    <property type="term" value="F:quinone binding"/>
    <property type="evidence" value="ECO:0007669"/>
    <property type="project" value="InterPro"/>
</dbReference>
<dbReference type="GO" id="GO:0009308">
    <property type="term" value="P:amine metabolic process"/>
    <property type="evidence" value="ECO:0007669"/>
    <property type="project" value="UniProtKB-UniRule"/>
</dbReference>
<keyword evidence="4 8" id="KW-0560">Oxidoreductase</keyword>
<evidence type="ECO:0000256" key="6">
    <source>
        <dbReference type="PIRSR" id="PIRSR600269-50"/>
    </source>
</evidence>
<evidence type="ECO:0000256" key="8">
    <source>
        <dbReference type="RuleBase" id="RU000672"/>
    </source>
</evidence>
<reference evidence="12" key="1">
    <citation type="submission" date="2014-12" db="EMBL/GenBank/DDBJ databases">
        <title>Insight into the proteome of Arion vulgaris.</title>
        <authorList>
            <person name="Aradska J."/>
            <person name="Bulat T."/>
            <person name="Smidak R."/>
            <person name="Sarate P."/>
            <person name="Gangsoo J."/>
            <person name="Sialana F."/>
            <person name="Bilban M."/>
            <person name="Lubec G."/>
        </authorList>
    </citation>
    <scope>NUCLEOTIDE SEQUENCE</scope>
    <source>
        <tissue evidence="12">Skin</tissue>
    </source>
</reference>
<dbReference type="PANTHER" id="PTHR10638:SF20">
    <property type="entry name" value="AMINE OXIDASE"/>
    <property type="match status" value="1"/>
</dbReference>
<dbReference type="EC" id="1.4.3.-" evidence="8"/>
<accession>A0A0B6ZXL0</accession>
<feature type="compositionally biased region" description="Basic and acidic residues" evidence="9">
    <location>
        <begin position="17"/>
        <end position="29"/>
    </location>
</feature>
<evidence type="ECO:0000313" key="12">
    <source>
        <dbReference type="EMBL" id="CEK73328.1"/>
    </source>
</evidence>
<dbReference type="InterPro" id="IPR015800">
    <property type="entry name" value="Cu_amine_oxidase_N2"/>
</dbReference>
<feature type="region of interest" description="Disordered" evidence="9">
    <location>
        <begin position="1"/>
        <end position="29"/>
    </location>
</feature>
<dbReference type="PANTHER" id="PTHR10638">
    <property type="entry name" value="COPPER AMINE OXIDASE"/>
    <property type="match status" value="1"/>
</dbReference>
<evidence type="ECO:0000256" key="3">
    <source>
        <dbReference type="ARBA" id="ARBA00022772"/>
    </source>
</evidence>